<dbReference type="InterPro" id="IPR024932">
    <property type="entry name" value="ApbE"/>
</dbReference>
<evidence type="ECO:0000256" key="6">
    <source>
        <dbReference type="ARBA" id="ARBA00022723"/>
    </source>
</evidence>
<comment type="caution">
    <text evidence="11">The sequence shown here is derived from an EMBL/GenBank/DDBJ whole genome shotgun (WGS) entry which is preliminary data.</text>
</comment>
<dbReference type="GO" id="GO:0016740">
    <property type="term" value="F:transferase activity"/>
    <property type="evidence" value="ECO:0007669"/>
    <property type="project" value="UniProtKB-KW"/>
</dbReference>
<dbReference type="AlphaFoldDB" id="R6AB82"/>
<evidence type="ECO:0000256" key="7">
    <source>
        <dbReference type="ARBA" id="ARBA00022827"/>
    </source>
</evidence>
<name>R6AB82_9FIRM</name>
<evidence type="ECO:0000313" key="12">
    <source>
        <dbReference type="Proteomes" id="UP000018175"/>
    </source>
</evidence>
<dbReference type="PANTHER" id="PTHR30040:SF2">
    <property type="entry name" value="FAD:PROTEIN FMN TRANSFERASE"/>
    <property type="match status" value="1"/>
</dbReference>
<keyword evidence="4" id="KW-0285">Flavoprotein</keyword>
<dbReference type="EMBL" id="CBBU010000010">
    <property type="protein sequence ID" value="CDA38347.1"/>
    <property type="molecule type" value="Genomic_DNA"/>
</dbReference>
<keyword evidence="7" id="KW-0274">FAD</keyword>
<sequence length="187" mass="20498">MPVYSGNYSMKKFNKIKCFSYVFTVILALGFVLTACEKPAVTLTTPESVNGFKLNTFVQIDSYTSVSKNTLTEALNLCDYYENIFSRTKEDSELSKVNSNQTTSISKEMYELVSAGLEYAALSNGAFDITIGSVSRLWDFTAESPKVPDSGRIAEALTHVDYTRVSVSDNGDGTYSISKPCGITESS</sequence>
<dbReference type="GO" id="GO:0046872">
    <property type="term" value="F:metal ion binding"/>
    <property type="evidence" value="ECO:0007669"/>
    <property type="project" value="UniProtKB-KW"/>
</dbReference>
<evidence type="ECO:0000256" key="2">
    <source>
        <dbReference type="ARBA" id="ARBA00011955"/>
    </source>
</evidence>
<evidence type="ECO:0000256" key="9">
    <source>
        <dbReference type="ARBA" id="ARBA00031306"/>
    </source>
</evidence>
<protein>
    <recommendedName>
        <fullName evidence="3">FAD:protein FMN transferase</fullName>
        <ecNumber evidence="2">2.7.1.180</ecNumber>
    </recommendedName>
    <alternativeName>
        <fullName evidence="9">Flavin transferase</fullName>
    </alternativeName>
</protein>
<proteinExistence type="predicted"/>
<evidence type="ECO:0000256" key="3">
    <source>
        <dbReference type="ARBA" id="ARBA00016337"/>
    </source>
</evidence>
<organism evidence="11 12">
    <name type="scientific">Lachnospira eligens CAG:72</name>
    <dbReference type="NCBI Taxonomy" id="1263077"/>
    <lineage>
        <taxon>Bacteria</taxon>
        <taxon>Bacillati</taxon>
        <taxon>Bacillota</taxon>
        <taxon>Clostridia</taxon>
        <taxon>Lachnospirales</taxon>
        <taxon>Lachnospiraceae</taxon>
        <taxon>Lachnospira</taxon>
    </lineage>
</organism>
<evidence type="ECO:0000256" key="5">
    <source>
        <dbReference type="ARBA" id="ARBA00022679"/>
    </source>
</evidence>
<comment type="catalytic activity">
    <reaction evidence="10">
        <text>L-threonyl-[protein] + FAD = FMN-L-threonyl-[protein] + AMP + H(+)</text>
        <dbReference type="Rhea" id="RHEA:36847"/>
        <dbReference type="Rhea" id="RHEA-COMP:11060"/>
        <dbReference type="Rhea" id="RHEA-COMP:11061"/>
        <dbReference type="ChEBI" id="CHEBI:15378"/>
        <dbReference type="ChEBI" id="CHEBI:30013"/>
        <dbReference type="ChEBI" id="CHEBI:57692"/>
        <dbReference type="ChEBI" id="CHEBI:74257"/>
        <dbReference type="ChEBI" id="CHEBI:456215"/>
        <dbReference type="EC" id="2.7.1.180"/>
    </reaction>
</comment>
<evidence type="ECO:0000256" key="8">
    <source>
        <dbReference type="ARBA" id="ARBA00022842"/>
    </source>
</evidence>
<dbReference type="InterPro" id="IPR003374">
    <property type="entry name" value="ApbE-like_sf"/>
</dbReference>
<evidence type="ECO:0000313" key="11">
    <source>
        <dbReference type="EMBL" id="CDA38347.1"/>
    </source>
</evidence>
<evidence type="ECO:0000256" key="1">
    <source>
        <dbReference type="ARBA" id="ARBA00001946"/>
    </source>
</evidence>
<dbReference type="PANTHER" id="PTHR30040">
    <property type="entry name" value="THIAMINE BIOSYNTHESIS LIPOPROTEIN APBE"/>
    <property type="match status" value="1"/>
</dbReference>
<keyword evidence="11" id="KW-0449">Lipoprotein</keyword>
<dbReference type="Pfam" id="PF02424">
    <property type="entry name" value="ApbE"/>
    <property type="match status" value="1"/>
</dbReference>
<evidence type="ECO:0000256" key="10">
    <source>
        <dbReference type="ARBA" id="ARBA00048540"/>
    </source>
</evidence>
<keyword evidence="6" id="KW-0479">Metal-binding</keyword>
<keyword evidence="5" id="KW-0808">Transferase</keyword>
<reference evidence="11" key="1">
    <citation type="submission" date="2012-11" db="EMBL/GenBank/DDBJ databases">
        <title>Dependencies among metagenomic species, viruses, plasmids and units of genetic variation.</title>
        <authorList>
            <person name="Nielsen H.B."/>
            <person name="Almeida M."/>
            <person name="Juncker A.S."/>
            <person name="Rasmussen S."/>
            <person name="Li J."/>
            <person name="Sunagawa S."/>
            <person name="Plichta D."/>
            <person name="Gautier L."/>
            <person name="Le Chatelier E."/>
            <person name="Peletier E."/>
            <person name="Bonde I."/>
            <person name="Nielsen T."/>
            <person name="Manichanh C."/>
            <person name="Arumugam M."/>
            <person name="Batto J."/>
            <person name="Santos M.B.Q.D."/>
            <person name="Blom N."/>
            <person name="Borruel N."/>
            <person name="Burgdorf K.S."/>
            <person name="Boumezbeur F."/>
            <person name="Casellas F."/>
            <person name="Dore J."/>
            <person name="Guarner F."/>
            <person name="Hansen T."/>
            <person name="Hildebrand F."/>
            <person name="Kaas R.S."/>
            <person name="Kennedy S."/>
            <person name="Kristiansen K."/>
            <person name="Kultima J.R."/>
            <person name="Leonard P."/>
            <person name="Levenez F."/>
            <person name="Lund O."/>
            <person name="Moumen B."/>
            <person name="Le Paslier D."/>
            <person name="Pons N."/>
            <person name="Pedersen O."/>
            <person name="Prifti E."/>
            <person name="Qin J."/>
            <person name="Raes J."/>
            <person name="Tap J."/>
            <person name="Tims S."/>
            <person name="Ussery D.W."/>
            <person name="Yamada T."/>
            <person name="MetaHit consortium"/>
            <person name="Renault P."/>
            <person name="Sicheritz-Ponten T."/>
            <person name="Bork P."/>
            <person name="Wang J."/>
            <person name="Brunak S."/>
            <person name="Ehrlich S.D."/>
        </authorList>
    </citation>
    <scope>NUCLEOTIDE SEQUENCE [LARGE SCALE GENOMIC DNA]</scope>
</reference>
<evidence type="ECO:0000256" key="4">
    <source>
        <dbReference type="ARBA" id="ARBA00022630"/>
    </source>
</evidence>
<dbReference type="Proteomes" id="UP000018175">
    <property type="component" value="Unassembled WGS sequence"/>
</dbReference>
<gene>
    <name evidence="11" type="ORF">BN765_01045</name>
</gene>
<accession>R6AB82</accession>
<dbReference type="Gene3D" id="3.10.520.10">
    <property type="entry name" value="ApbE-like domains"/>
    <property type="match status" value="1"/>
</dbReference>
<dbReference type="EC" id="2.7.1.180" evidence="2"/>
<comment type="cofactor">
    <cofactor evidence="1">
        <name>Mg(2+)</name>
        <dbReference type="ChEBI" id="CHEBI:18420"/>
    </cofactor>
</comment>
<dbReference type="SUPFAM" id="SSF143631">
    <property type="entry name" value="ApbE-like"/>
    <property type="match status" value="1"/>
</dbReference>
<keyword evidence="8" id="KW-0460">Magnesium</keyword>